<organism evidence="2 3">
    <name type="scientific">[Torrubiella] hemipterigena</name>
    <dbReference type="NCBI Taxonomy" id="1531966"/>
    <lineage>
        <taxon>Eukaryota</taxon>
        <taxon>Fungi</taxon>
        <taxon>Dikarya</taxon>
        <taxon>Ascomycota</taxon>
        <taxon>Pezizomycotina</taxon>
        <taxon>Sordariomycetes</taxon>
        <taxon>Hypocreomycetidae</taxon>
        <taxon>Hypocreales</taxon>
        <taxon>Clavicipitaceae</taxon>
        <taxon>Clavicipitaceae incertae sedis</taxon>
        <taxon>'Torrubiella' clade</taxon>
    </lineage>
</organism>
<reference evidence="2 3" key="1">
    <citation type="journal article" date="2015" name="Genome Announc.">
        <title>Draft Genome Sequence and Gene Annotation of the Entomopathogenic Fungus Verticillium hemipterigenum.</title>
        <authorList>
            <person name="Horn F."/>
            <person name="Habel A."/>
            <person name="Scharf D.H."/>
            <person name="Dworschak J."/>
            <person name="Brakhage A.A."/>
            <person name="Guthke R."/>
            <person name="Hertweck C."/>
            <person name="Linde J."/>
        </authorList>
    </citation>
    <scope>NUCLEOTIDE SEQUENCE [LARGE SCALE GENOMIC DNA]</scope>
</reference>
<dbReference type="Proteomes" id="UP000039046">
    <property type="component" value="Unassembled WGS sequence"/>
</dbReference>
<gene>
    <name evidence="2" type="ORF">VHEMI00794</name>
</gene>
<sequence length="363" mass="41110">MSKQPSLLTAAATPLHLYRHILRECSYLPPAFRTTITALIQDRFHRNTKNDDLTAKRTKRANNVLRTVRAANNGDRMAMITLIDKAFGRTGPRRRELMGDFVRPQGPPDSAALEVALTSIEAPESTEKEQVTKGKGFLTKWDTKKLLNLLESQRRKQGHTRTMIGWAGSAIKSTNPDSLIPELTPWKTKPSESLANAKRIKWWKRNIEKMMPPLGKGGWDLLSKLTNDLQAHDASWQVPPRRAGAVSALTNTSSTGNWQEYATGTAAVIEKNKRGDAVRRSGQVDDSPYSPRLRRAAFSARWFRRAYDRTWQRTPFMDQDPNNLGYKFRWGEGKVRIAEPSAKQLEFFNTPEAKPASSKKKKQ</sequence>
<keyword evidence="3" id="KW-1185">Reference proteome</keyword>
<evidence type="ECO:0000313" key="2">
    <source>
        <dbReference type="EMBL" id="CEJ80621.1"/>
    </source>
</evidence>
<proteinExistence type="predicted"/>
<dbReference type="InterPro" id="IPR046896">
    <property type="entry name" value="Cup1-like_N"/>
</dbReference>
<dbReference type="HOGENOM" id="CLU_037437_0_0_1"/>
<protein>
    <recommendedName>
        <fullName evidence="1">LYR motif-containing protein Cup1-like N-terminal domain-containing protein</fullName>
    </recommendedName>
</protein>
<name>A0A0A1SRD6_9HYPO</name>
<dbReference type="AlphaFoldDB" id="A0A0A1SRD6"/>
<dbReference type="EMBL" id="CDHN01000001">
    <property type="protein sequence ID" value="CEJ80621.1"/>
    <property type="molecule type" value="Genomic_DNA"/>
</dbReference>
<evidence type="ECO:0000313" key="3">
    <source>
        <dbReference type="Proteomes" id="UP000039046"/>
    </source>
</evidence>
<accession>A0A0A1SRD6</accession>
<dbReference type="CDD" id="cd20273">
    <property type="entry name" value="Complex1_LYR_unchar"/>
    <property type="match status" value="1"/>
</dbReference>
<dbReference type="OrthoDB" id="5521299at2759"/>
<feature type="domain" description="LYR motif-containing protein Cup1-like N-terminal" evidence="1">
    <location>
        <begin position="17"/>
        <end position="98"/>
    </location>
</feature>
<dbReference type="Pfam" id="PF20263">
    <property type="entry name" value="LYRM2-like"/>
    <property type="match status" value="1"/>
</dbReference>
<evidence type="ECO:0000259" key="1">
    <source>
        <dbReference type="Pfam" id="PF20263"/>
    </source>
</evidence>